<accession>A0AAI8YRB9</accession>
<comment type="caution">
    <text evidence="3">The sequence shown here is derived from an EMBL/GenBank/DDBJ whole genome shotgun (WGS) entry which is preliminary data.</text>
</comment>
<dbReference type="Gene3D" id="3.40.50.1820">
    <property type="entry name" value="alpha/beta hydrolase"/>
    <property type="match status" value="1"/>
</dbReference>
<reference evidence="3" key="1">
    <citation type="submission" date="2023-11" db="EMBL/GenBank/DDBJ databases">
        <authorList>
            <person name="Alioto T."/>
            <person name="Alioto T."/>
            <person name="Gomez Garrido J."/>
        </authorList>
    </citation>
    <scope>NUCLEOTIDE SEQUENCE</scope>
</reference>
<feature type="domain" description="WSC" evidence="2">
    <location>
        <begin position="407"/>
        <end position="503"/>
    </location>
</feature>
<dbReference type="PANTHER" id="PTHR35560">
    <property type="entry name" value="BLL0132 PROTEIN"/>
    <property type="match status" value="1"/>
</dbReference>
<dbReference type="Proteomes" id="UP001296104">
    <property type="component" value="Unassembled WGS sequence"/>
</dbReference>
<dbReference type="InterPro" id="IPR002889">
    <property type="entry name" value="WSC_carb-bd"/>
</dbReference>
<sequence length="508" mass="55454">MLSTVVTSTIFALGVAAQQYAGDVISAGLPTIEGAEVAFFKIPDTTGVNNNLTLINYYSHGTSGGRIVESNVQRVLITIHGLLRDPWDYMNDTLNALDLATTQDANINRDSVAVIAPYFANGDDKGLAYPWTDGLGANQGSTTNALVWAGSQWLAGLNNQYPHSSTGTSGFYVLDTLINYFNDATLFPDLKQIVLVGHSAGGQMLQRYAVVGDNLNTRVPVTYWIGNPDSYAWLSEDRPLSTADCPIFDEYREGYSNFTDVGMVYGTYIVGEGREALVNNYNSKQIAYARAMLDHGDVSHDCRANTTGNDRHERFFFYIQDVPPTCDDSTSWNCDTVDLIQVTHDNGQMFQSPAGQARLFTDNFYGDNSRAYDFGYPRAQTGDDPFPDPSQASIQNPNINYNVYAGNMTYQGCWTNQEPITPQALPTMLFDNASNSIEACCSACTNSGYSIAGMQNQTECYCGNALNGQSAVLVVDSSCLLTCPGNTAEICGSINRFSIFSNAYPNFD</sequence>
<dbReference type="EMBL" id="CAVMBE010000001">
    <property type="protein sequence ID" value="CAK3756019.1"/>
    <property type="molecule type" value="Genomic_DNA"/>
</dbReference>
<name>A0AAI8YRB9_9PEZI</name>
<feature type="chain" id="PRO_5042501074" description="WSC domain-containing protein" evidence="1">
    <location>
        <begin position="18"/>
        <end position="508"/>
    </location>
</feature>
<proteinExistence type="predicted"/>
<keyword evidence="1" id="KW-0732">Signal</keyword>
<evidence type="ECO:0000313" key="4">
    <source>
        <dbReference type="Proteomes" id="UP001296104"/>
    </source>
</evidence>
<dbReference type="AlphaFoldDB" id="A0AAI8YRB9"/>
<feature type="signal peptide" evidence="1">
    <location>
        <begin position="1"/>
        <end position="17"/>
    </location>
</feature>
<evidence type="ECO:0000259" key="2">
    <source>
        <dbReference type="PROSITE" id="PS51212"/>
    </source>
</evidence>
<gene>
    <name evidence="3" type="ORF">LECACI_7A000237</name>
</gene>
<dbReference type="InterPro" id="IPR029058">
    <property type="entry name" value="AB_hydrolase_fold"/>
</dbReference>
<dbReference type="SUPFAM" id="SSF53474">
    <property type="entry name" value="alpha/beta-Hydrolases"/>
    <property type="match status" value="1"/>
</dbReference>
<dbReference type="Pfam" id="PF01822">
    <property type="entry name" value="WSC"/>
    <property type="match status" value="1"/>
</dbReference>
<protein>
    <recommendedName>
        <fullName evidence="2">WSC domain-containing protein</fullName>
    </recommendedName>
</protein>
<dbReference type="PANTHER" id="PTHR35560:SF3">
    <property type="entry name" value="PEPTIDASE S9 PROLYL OLIGOPEPTIDASE CATALYTIC DOMAIN-CONTAINING PROTEIN"/>
    <property type="match status" value="1"/>
</dbReference>
<keyword evidence="4" id="KW-1185">Reference proteome</keyword>
<dbReference type="PROSITE" id="PS51212">
    <property type="entry name" value="WSC"/>
    <property type="match status" value="1"/>
</dbReference>
<evidence type="ECO:0000313" key="3">
    <source>
        <dbReference type="EMBL" id="CAK3756019.1"/>
    </source>
</evidence>
<dbReference type="SMART" id="SM00321">
    <property type="entry name" value="WSC"/>
    <property type="match status" value="1"/>
</dbReference>
<evidence type="ECO:0000256" key="1">
    <source>
        <dbReference type="SAM" id="SignalP"/>
    </source>
</evidence>
<organism evidence="3 4">
    <name type="scientific">Lecanosticta acicola</name>
    <dbReference type="NCBI Taxonomy" id="111012"/>
    <lineage>
        <taxon>Eukaryota</taxon>
        <taxon>Fungi</taxon>
        <taxon>Dikarya</taxon>
        <taxon>Ascomycota</taxon>
        <taxon>Pezizomycotina</taxon>
        <taxon>Dothideomycetes</taxon>
        <taxon>Dothideomycetidae</taxon>
        <taxon>Mycosphaerellales</taxon>
        <taxon>Mycosphaerellaceae</taxon>
        <taxon>Lecanosticta</taxon>
    </lineage>
</organism>